<dbReference type="Pfam" id="PF16353">
    <property type="entry name" value="LacZ_4"/>
    <property type="match status" value="1"/>
</dbReference>
<keyword evidence="9" id="KW-0732">Signal</keyword>
<dbReference type="Proteomes" id="UP000366872">
    <property type="component" value="Unassembled WGS sequence"/>
</dbReference>
<evidence type="ECO:0000259" key="10">
    <source>
        <dbReference type="SMART" id="SM01038"/>
    </source>
</evidence>
<dbReference type="InterPro" id="IPR036156">
    <property type="entry name" value="Beta-gal/glucu_dom_sf"/>
</dbReference>
<protein>
    <recommendedName>
        <fullName evidence="3 7">Beta-galactosidase</fullName>
        <ecNumber evidence="3 7">3.2.1.23</ecNumber>
    </recommendedName>
    <alternativeName>
        <fullName evidence="6 7">Lactase</fullName>
    </alternativeName>
</protein>
<dbReference type="GO" id="GO:0030246">
    <property type="term" value="F:carbohydrate binding"/>
    <property type="evidence" value="ECO:0007669"/>
    <property type="project" value="InterPro"/>
</dbReference>
<evidence type="ECO:0000256" key="3">
    <source>
        <dbReference type="ARBA" id="ARBA00012756"/>
    </source>
</evidence>
<evidence type="ECO:0000256" key="6">
    <source>
        <dbReference type="ARBA" id="ARBA00032230"/>
    </source>
</evidence>
<gene>
    <name evidence="11" type="primary">ebgA_5</name>
    <name evidence="11" type="ORF">PDESU_05049</name>
</gene>
<feature type="signal peptide" evidence="9">
    <location>
        <begin position="1"/>
        <end position="20"/>
    </location>
</feature>
<dbReference type="Pfam" id="PF02837">
    <property type="entry name" value="Glyco_hydro_2_N"/>
    <property type="match status" value="2"/>
</dbReference>
<dbReference type="InterPro" id="IPR050347">
    <property type="entry name" value="Bact_Beta-galactosidase"/>
</dbReference>
<dbReference type="GO" id="GO:0004565">
    <property type="term" value="F:beta-galactosidase activity"/>
    <property type="evidence" value="ECO:0007669"/>
    <property type="project" value="UniProtKB-EC"/>
</dbReference>
<dbReference type="EC" id="3.2.1.23" evidence="3 7"/>
<dbReference type="Pfam" id="PF02929">
    <property type="entry name" value="Bgal_small_N"/>
    <property type="match status" value="1"/>
</dbReference>
<dbReference type="InterPro" id="IPR006104">
    <property type="entry name" value="Glyco_hydro_2_N"/>
</dbReference>
<proteinExistence type="inferred from homology"/>
<keyword evidence="4 7" id="KW-0378">Hydrolase</keyword>
<dbReference type="PRINTS" id="PR00132">
    <property type="entry name" value="GLHYDRLASE2"/>
</dbReference>
<feature type="domain" description="Beta galactosidase small chain/" evidence="10">
    <location>
        <begin position="788"/>
        <end position="1070"/>
    </location>
</feature>
<dbReference type="Gene3D" id="3.20.20.80">
    <property type="entry name" value="Glycosidases"/>
    <property type="match status" value="1"/>
</dbReference>
<dbReference type="Pfam" id="PF02836">
    <property type="entry name" value="Glyco_hydro_2_C"/>
    <property type="match status" value="1"/>
</dbReference>
<dbReference type="InterPro" id="IPR014718">
    <property type="entry name" value="GH-type_carb-bd"/>
</dbReference>
<dbReference type="InterPro" id="IPR004199">
    <property type="entry name" value="B-gal_small/dom_5"/>
</dbReference>
<evidence type="ECO:0000256" key="8">
    <source>
        <dbReference type="SAM" id="MobiDB-lite"/>
    </source>
</evidence>
<evidence type="ECO:0000256" key="2">
    <source>
        <dbReference type="ARBA" id="ARBA00007401"/>
    </source>
</evidence>
<feature type="region of interest" description="Disordered" evidence="8">
    <location>
        <begin position="519"/>
        <end position="538"/>
    </location>
</feature>
<dbReference type="Gene3D" id="2.70.98.10">
    <property type="match status" value="1"/>
</dbReference>
<dbReference type="SUPFAM" id="SSF74650">
    <property type="entry name" value="Galactose mutarotase-like"/>
    <property type="match status" value="1"/>
</dbReference>
<feature type="chain" id="PRO_5025448576" description="Beta-galactosidase" evidence="9">
    <location>
        <begin position="21"/>
        <end position="1081"/>
    </location>
</feature>
<dbReference type="AlphaFoldDB" id="A0A6C2U8M2"/>
<keyword evidence="5 7" id="KW-0326">Glycosidase</keyword>
<dbReference type="InterPro" id="IPR017853">
    <property type="entry name" value="GH"/>
</dbReference>
<dbReference type="PANTHER" id="PTHR46323:SF2">
    <property type="entry name" value="BETA-GALACTOSIDASE"/>
    <property type="match status" value="1"/>
</dbReference>
<accession>A0A6C2U8M2</accession>
<evidence type="ECO:0000256" key="9">
    <source>
        <dbReference type="SAM" id="SignalP"/>
    </source>
</evidence>
<dbReference type="PROSITE" id="PS00608">
    <property type="entry name" value="GLYCOSYL_HYDROL_F2_2"/>
    <property type="match status" value="1"/>
</dbReference>
<dbReference type="GO" id="GO:0009341">
    <property type="term" value="C:beta-galactosidase complex"/>
    <property type="evidence" value="ECO:0007669"/>
    <property type="project" value="InterPro"/>
</dbReference>
<dbReference type="SUPFAM" id="SSF49785">
    <property type="entry name" value="Galactose-binding domain-like"/>
    <property type="match status" value="1"/>
</dbReference>
<dbReference type="SUPFAM" id="SSF49303">
    <property type="entry name" value="beta-Galactosidase/glucuronidase domain"/>
    <property type="match status" value="2"/>
</dbReference>
<dbReference type="InterPro" id="IPR008979">
    <property type="entry name" value="Galactose-bd-like_sf"/>
</dbReference>
<keyword evidence="12" id="KW-1185">Reference proteome</keyword>
<dbReference type="InterPro" id="IPR013783">
    <property type="entry name" value="Ig-like_fold"/>
</dbReference>
<evidence type="ECO:0000256" key="4">
    <source>
        <dbReference type="ARBA" id="ARBA00022801"/>
    </source>
</evidence>
<dbReference type="PROSITE" id="PS00719">
    <property type="entry name" value="GLYCOSYL_HYDROL_F2_1"/>
    <property type="match status" value="1"/>
</dbReference>
<dbReference type="GO" id="GO:0005990">
    <property type="term" value="P:lactose catabolic process"/>
    <property type="evidence" value="ECO:0007669"/>
    <property type="project" value="TreeGrafter"/>
</dbReference>
<evidence type="ECO:0000256" key="5">
    <source>
        <dbReference type="ARBA" id="ARBA00023295"/>
    </source>
</evidence>
<comment type="similarity">
    <text evidence="2 7">Belongs to the glycosyl hydrolase 2 family.</text>
</comment>
<dbReference type="InterPro" id="IPR023232">
    <property type="entry name" value="Glyco_hydro_2_AS"/>
</dbReference>
<organism evidence="11 12">
    <name type="scientific">Pontiella desulfatans</name>
    <dbReference type="NCBI Taxonomy" id="2750659"/>
    <lineage>
        <taxon>Bacteria</taxon>
        <taxon>Pseudomonadati</taxon>
        <taxon>Kiritimatiellota</taxon>
        <taxon>Kiritimatiellia</taxon>
        <taxon>Kiritimatiellales</taxon>
        <taxon>Pontiellaceae</taxon>
        <taxon>Pontiella</taxon>
    </lineage>
</organism>
<dbReference type="EMBL" id="CAAHFG010000003">
    <property type="protein sequence ID" value="VGO16458.1"/>
    <property type="molecule type" value="Genomic_DNA"/>
</dbReference>
<dbReference type="InterPro" id="IPR011013">
    <property type="entry name" value="Gal_mutarotase_sf_dom"/>
</dbReference>
<evidence type="ECO:0000256" key="1">
    <source>
        <dbReference type="ARBA" id="ARBA00001412"/>
    </source>
</evidence>
<dbReference type="InterPro" id="IPR023230">
    <property type="entry name" value="Glyco_hydro_2_CS"/>
</dbReference>
<dbReference type="InterPro" id="IPR006103">
    <property type="entry name" value="Glyco_hydro_2_cat"/>
</dbReference>
<reference evidence="11 12" key="1">
    <citation type="submission" date="2019-04" db="EMBL/GenBank/DDBJ databases">
        <authorList>
            <person name="Van Vliet M D."/>
        </authorList>
    </citation>
    <scope>NUCLEOTIDE SEQUENCE [LARGE SCALE GENOMIC DNA]</scope>
    <source>
        <strain evidence="11 12">F1</strain>
    </source>
</reference>
<evidence type="ECO:0000313" key="12">
    <source>
        <dbReference type="Proteomes" id="UP000366872"/>
    </source>
</evidence>
<dbReference type="SUPFAM" id="SSF51445">
    <property type="entry name" value="(Trans)glycosidases"/>
    <property type="match status" value="1"/>
</dbReference>
<dbReference type="SMART" id="SM01038">
    <property type="entry name" value="Bgal_small_N"/>
    <property type="match status" value="1"/>
</dbReference>
<evidence type="ECO:0000313" key="11">
    <source>
        <dbReference type="EMBL" id="VGO16458.1"/>
    </source>
</evidence>
<dbReference type="PANTHER" id="PTHR46323">
    <property type="entry name" value="BETA-GALACTOSIDASE"/>
    <property type="match status" value="1"/>
</dbReference>
<comment type="catalytic activity">
    <reaction evidence="1 7">
        <text>Hydrolysis of terminal non-reducing beta-D-galactose residues in beta-D-galactosides.</text>
        <dbReference type="EC" id="3.2.1.23"/>
    </reaction>
</comment>
<dbReference type="InterPro" id="IPR032312">
    <property type="entry name" value="LacZ_4"/>
</dbReference>
<dbReference type="InterPro" id="IPR006102">
    <property type="entry name" value="Ig-like_GH2"/>
</dbReference>
<dbReference type="Gene3D" id="2.60.40.10">
    <property type="entry name" value="Immunoglobulins"/>
    <property type="match status" value="2"/>
</dbReference>
<evidence type="ECO:0000256" key="7">
    <source>
        <dbReference type="RuleBase" id="RU361154"/>
    </source>
</evidence>
<sequence>MKLKSTTCLLFILFTVSTIAVHTEQWRNPEVFRVNKEAAHAEFVIFSDRESAVAPLDISNPWSGDCYQSLNGDWDFSWYSNPGVVPTDWFSPEFEGDWGSIPVPGSWQTYGYDRLYYVNTTLPFFYRYDQKNGTGRPEFSGKEETDASAIAGFVPEDAVSVGCYRKWIDLSEERFNQRVVLRVGAAEAGLAVFVNGKEVGYSQDSLTPAEFDISSYLKPGRNLLALKVYRWTDGSYLEIQDMVRYAGIYRDVFLRFEPKTRIRDVYFMGTPEESLKTIHAEYRVEIESESSNGHNAATVEFELLDASETVAHWTDSVSASSMVKGTRSFEGLKLWSPDQPSLYTLLTTLKDADGNVLQVSRIDTGFRRFESRDGNLYLNGQRFFIKGVNRHEHDPKLGRQVSVDSMVRDLELMKQSNINTVRTSHYPNDERWYYLCNRYGMVLVDEANVESHAVAVVPGNHPQWIPQSVDRMVNMVERDKNHPSVFIWSLGNEQGHGWCKAFDAQYDAAKRIDPSRMVMCDRGNNNENKPTENPIRLDRPDMVTPMYGSIRHMEKHVANKKDSRPFFLCEYRHAMGNAVGALKEVWDYIYTHQDARVNGGCIWDWVDQGVEAVDESGTVYYQYGGDWGDWAVNRGNFSMNGLILSNREPTPKLAEVKKCYEPIQVRAVSLADGTFQVLNQFNQTSLDAFHVGWELRSNGAVVQSGQLGSLKVSPGEQGLLTIPAVRNYQANKEEVFLRIRFETMKDNGLLKAGHETAFAEFKLGGEYEVTLKASDLAPQIITEGGKTIISTDNGVLCAFDHQKGIPVSLSIDGRELLAPTDKLNDRTFDHNQALIDNYMRKGQMRLEEFAELKLGNLKKTEPSRVEVRTIENKAVVRITTSFRSLAGAGFDETQTWSIDGNGQIEVVETVLPVGGLGADVWIPRMGLCFQFTRDLDQVMYYGKGPHGNYSDRSYSAWMDLHQGSVSDFYIPYGKPQDHGNREGVRWMKLADQQGRGLKIIAPSPLSMSVLPYTQKELQAARHTVDLPESSVTELRIATRVSGVGNGSCGPPTLPEYQALSAPAEYRFVLVPFSGEQVRDVR</sequence>
<dbReference type="Pfam" id="PF00703">
    <property type="entry name" value="Glyco_hydro_2"/>
    <property type="match status" value="1"/>
</dbReference>
<dbReference type="RefSeq" id="WP_136081961.1">
    <property type="nucleotide sequence ID" value="NZ_CAAHFG010000003.1"/>
</dbReference>
<name>A0A6C2U8M2_PONDE</name>
<dbReference type="InterPro" id="IPR006101">
    <property type="entry name" value="Glyco_hydro_2"/>
</dbReference>
<dbReference type="Gene3D" id="2.60.120.260">
    <property type="entry name" value="Galactose-binding domain-like"/>
    <property type="match status" value="1"/>
</dbReference>